<reference evidence="4" key="1">
    <citation type="submission" date="2023-01" db="EMBL/GenBank/DDBJ databases">
        <title>Metagenome sequencing of chrysophaentin producing Chrysophaeum taylorii.</title>
        <authorList>
            <person name="Davison J."/>
            <person name="Bewley C."/>
        </authorList>
    </citation>
    <scope>NUCLEOTIDE SEQUENCE</scope>
    <source>
        <strain evidence="4">NIES-1699</strain>
    </source>
</reference>
<dbReference type="GO" id="GO:0008270">
    <property type="term" value="F:zinc ion binding"/>
    <property type="evidence" value="ECO:0007669"/>
    <property type="project" value="UniProtKB-KW"/>
</dbReference>
<keyword evidence="5" id="KW-1185">Reference proteome</keyword>
<organism evidence="4 5">
    <name type="scientific">Chrysophaeum taylorii</name>
    <dbReference type="NCBI Taxonomy" id="2483200"/>
    <lineage>
        <taxon>Eukaryota</taxon>
        <taxon>Sar</taxon>
        <taxon>Stramenopiles</taxon>
        <taxon>Ochrophyta</taxon>
        <taxon>Pelagophyceae</taxon>
        <taxon>Pelagomonadales</taxon>
        <taxon>Pelagomonadaceae</taxon>
        <taxon>Chrysophaeum</taxon>
    </lineage>
</organism>
<dbReference type="EMBL" id="JAQMWT010000342">
    <property type="protein sequence ID" value="KAJ8603954.1"/>
    <property type="molecule type" value="Genomic_DNA"/>
</dbReference>
<keyword evidence="1" id="KW-0862">Zinc</keyword>
<feature type="domain" description="SWIM-type" evidence="3">
    <location>
        <begin position="184"/>
        <end position="221"/>
    </location>
</feature>
<sequence>MLTENECDGTSCVLLRRFTDEWTEKCPAFIEFWCPEYGLAKYEKKAGWIRARTGAPGTPRDDNSNESCNNLIKEDGTALEVVGVVPAWRSIINGRDWKEAQEYIHAGKLDGDFLKKVKSDSFVLLSSSGHEAVKGISVKATMSEQTLRFLRDFVVVAENGGLSRTLDGKSLDEALSIVGAAHALKKAGPGHESPTFYTCSCPKFWHYYKCKHVLALAIRLKHAQVPENTIILPFRKRGRGRGAKAHGGEALSAKPARHRGRGRGRN</sequence>
<dbReference type="Pfam" id="PF04434">
    <property type="entry name" value="SWIM"/>
    <property type="match status" value="1"/>
</dbReference>
<proteinExistence type="predicted"/>
<feature type="compositionally biased region" description="Basic residues" evidence="2">
    <location>
        <begin position="255"/>
        <end position="266"/>
    </location>
</feature>
<evidence type="ECO:0000313" key="4">
    <source>
        <dbReference type="EMBL" id="KAJ8603954.1"/>
    </source>
</evidence>
<evidence type="ECO:0000256" key="2">
    <source>
        <dbReference type="SAM" id="MobiDB-lite"/>
    </source>
</evidence>
<protein>
    <recommendedName>
        <fullName evidence="3">SWIM-type domain-containing protein</fullName>
    </recommendedName>
</protein>
<evidence type="ECO:0000313" key="5">
    <source>
        <dbReference type="Proteomes" id="UP001230188"/>
    </source>
</evidence>
<gene>
    <name evidence="4" type="ORF">CTAYLR_008252</name>
</gene>
<name>A0AAD7UGR9_9STRA</name>
<keyword evidence="1" id="KW-0479">Metal-binding</keyword>
<accession>A0AAD7UGR9</accession>
<comment type="caution">
    <text evidence="4">The sequence shown here is derived from an EMBL/GenBank/DDBJ whole genome shotgun (WGS) entry which is preliminary data.</text>
</comment>
<evidence type="ECO:0000259" key="3">
    <source>
        <dbReference type="PROSITE" id="PS50966"/>
    </source>
</evidence>
<feature type="region of interest" description="Disordered" evidence="2">
    <location>
        <begin position="236"/>
        <end position="266"/>
    </location>
</feature>
<dbReference type="Proteomes" id="UP001230188">
    <property type="component" value="Unassembled WGS sequence"/>
</dbReference>
<dbReference type="InterPro" id="IPR007527">
    <property type="entry name" value="Znf_SWIM"/>
</dbReference>
<evidence type="ECO:0000256" key="1">
    <source>
        <dbReference type="PROSITE-ProRule" id="PRU00325"/>
    </source>
</evidence>
<dbReference type="PROSITE" id="PS50966">
    <property type="entry name" value="ZF_SWIM"/>
    <property type="match status" value="1"/>
</dbReference>
<dbReference type="AlphaFoldDB" id="A0AAD7UGR9"/>
<keyword evidence="1" id="KW-0863">Zinc-finger</keyword>